<proteinExistence type="predicted"/>
<dbReference type="WBParaSite" id="nRc.2.0.1.t10901-RA">
    <property type="protein sequence ID" value="nRc.2.0.1.t10901-RA"/>
    <property type="gene ID" value="nRc.2.0.1.g10901"/>
</dbReference>
<name>A0A915ICD6_ROMCU</name>
<dbReference type="Proteomes" id="UP000887565">
    <property type="component" value="Unplaced"/>
</dbReference>
<organism evidence="1 2">
    <name type="scientific">Romanomermis culicivorax</name>
    <name type="common">Nematode worm</name>
    <dbReference type="NCBI Taxonomy" id="13658"/>
    <lineage>
        <taxon>Eukaryota</taxon>
        <taxon>Metazoa</taxon>
        <taxon>Ecdysozoa</taxon>
        <taxon>Nematoda</taxon>
        <taxon>Enoplea</taxon>
        <taxon>Dorylaimia</taxon>
        <taxon>Mermithida</taxon>
        <taxon>Mermithoidea</taxon>
        <taxon>Mermithidae</taxon>
        <taxon>Romanomermis</taxon>
    </lineage>
</organism>
<dbReference type="AlphaFoldDB" id="A0A915ICD6"/>
<protein>
    <submittedName>
        <fullName evidence="2">Uncharacterized protein</fullName>
    </submittedName>
</protein>
<evidence type="ECO:0000313" key="1">
    <source>
        <dbReference type="Proteomes" id="UP000887565"/>
    </source>
</evidence>
<accession>A0A915ICD6</accession>
<keyword evidence="1" id="KW-1185">Reference proteome</keyword>
<evidence type="ECO:0000313" key="2">
    <source>
        <dbReference type="WBParaSite" id="nRc.2.0.1.t10901-RA"/>
    </source>
</evidence>
<reference evidence="2" key="1">
    <citation type="submission" date="2022-11" db="UniProtKB">
        <authorList>
            <consortium name="WormBaseParasite"/>
        </authorList>
    </citation>
    <scope>IDENTIFICATION</scope>
</reference>
<sequence length="77" mass="8840">MEYRIPTLTLIPIQGSINFDYHTLEKCPKNGLKNCNFCLKTRRTEHRSACGTLESETLRVLDEINATIIEIRKLMGS</sequence>